<dbReference type="PROSITE" id="PS51504">
    <property type="entry name" value="H15"/>
    <property type="match status" value="1"/>
</dbReference>
<protein>
    <recommendedName>
        <fullName evidence="2">H15 domain-containing protein</fullName>
    </recommendedName>
</protein>
<accession>A0AAD8EZ22</accession>
<dbReference type="SUPFAM" id="SSF46785">
    <property type="entry name" value="Winged helix' DNA-binding domain"/>
    <property type="match status" value="1"/>
</dbReference>
<dbReference type="Pfam" id="PF00538">
    <property type="entry name" value="Linker_histone"/>
    <property type="match status" value="1"/>
</dbReference>
<evidence type="ECO:0000313" key="4">
    <source>
        <dbReference type="Proteomes" id="UP001233172"/>
    </source>
</evidence>
<dbReference type="GO" id="GO:0000786">
    <property type="term" value="C:nucleosome"/>
    <property type="evidence" value="ECO:0007669"/>
    <property type="project" value="InterPro"/>
</dbReference>
<reference evidence="3" key="1">
    <citation type="journal article" date="2023" name="PLoS Negl. Trop. Dis.">
        <title>A genome sequence for Biomphalaria pfeifferi, the major vector snail for the human-infecting parasite Schistosoma mansoni.</title>
        <authorList>
            <person name="Bu L."/>
            <person name="Lu L."/>
            <person name="Laidemitt M.R."/>
            <person name="Zhang S.M."/>
            <person name="Mutuku M."/>
            <person name="Mkoji G."/>
            <person name="Steinauer M."/>
            <person name="Loker E.S."/>
        </authorList>
    </citation>
    <scope>NUCLEOTIDE SEQUENCE</scope>
    <source>
        <strain evidence="3">KasaAsao</strain>
    </source>
</reference>
<dbReference type="InterPro" id="IPR005818">
    <property type="entry name" value="Histone_H1/H5_H15"/>
</dbReference>
<evidence type="ECO:0000313" key="3">
    <source>
        <dbReference type="EMBL" id="KAK0045275.1"/>
    </source>
</evidence>
<feature type="region of interest" description="Disordered" evidence="1">
    <location>
        <begin position="77"/>
        <end position="136"/>
    </location>
</feature>
<name>A0AAD8EZ22_BIOPF</name>
<keyword evidence="4" id="KW-1185">Reference proteome</keyword>
<dbReference type="GO" id="GO:0003677">
    <property type="term" value="F:DNA binding"/>
    <property type="evidence" value="ECO:0007669"/>
    <property type="project" value="InterPro"/>
</dbReference>
<gene>
    <name evidence="3" type="ORF">Bpfe_025284</name>
</gene>
<dbReference type="InterPro" id="IPR036390">
    <property type="entry name" value="WH_DNA-bd_sf"/>
</dbReference>
<dbReference type="Gene3D" id="1.10.10.10">
    <property type="entry name" value="Winged helix-like DNA-binding domain superfamily/Winged helix DNA-binding domain"/>
    <property type="match status" value="1"/>
</dbReference>
<dbReference type="EMBL" id="JASAOG010000183">
    <property type="protein sequence ID" value="KAK0045275.1"/>
    <property type="molecule type" value="Genomic_DNA"/>
</dbReference>
<reference evidence="3" key="2">
    <citation type="submission" date="2023-04" db="EMBL/GenBank/DDBJ databases">
        <authorList>
            <person name="Bu L."/>
            <person name="Lu L."/>
            <person name="Laidemitt M.R."/>
            <person name="Zhang S.M."/>
            <person name="Mutuku M."/>
            <person name="Mkoji G."/>
            <person name="Steinauer M."/>
            <person name="Loker E.S."/>
        </authorList>
    </citation>
    <scope>NUCLEOTIDE SEQUENCE</scope>
    <source>
        <strain evidence="3">KasaAsao</strain>
        <tissue evidence="3">Whole Snail</tissue>
    </source>
</reference>
<dbReference type="AlphaFoldDB" id="A0AAD8EZ22"/>
<sequence length="136" mass="15774">MSSAESDTSQSPESKCRKALTQQDLIINAIKALRNNEGSTRDEVAEYLVDRDLMNARIAKALVAKALYKAVDQGIVERPEGTERYMITETKQNRRRRHSSAREENSEEEAPERKHQRKKPRGDHHRSHKRRSHKKN</sequence>
<feature type="compositionally biased region" description="Basic residues" evidence="1">
    <location>
        <begin position="114"/>
        <end position="136"/>
    </location>
</feature>
<evidence type="ECO:0000256" key="1">
    <source>
        <dbReference type="SAM" id="MobiDB-lite"/>
    </source>
</evidence>
<organism evidence="3 4">
    <name type="scientific">Biomphalaria pfeifferi</name>
    <name type="common">Bloodfluke planorb</name>
    <name type="synonym">Freshwater snail</name>
    <dbReference type="NCBI Taxonomy" id="112525"/>
    <lineage>
        <taxon>Eukaryota</taxon>
        <taxon>Metazoa</taxon>
        <taxon>Spiralia</taxon>
        <taxon>Lophotrochozoa</taxon>
        <taxon>Mollusca</taxon>
        <taxon>Gastropoda</taxon>
        <taxon>Heterobranchia</taxon>
        <taxon>Euthyneura</taxon>
        <taxon>Panpulmonata</taxon>
        <taxon>Hygrophila</taxon>
        <taxon>Lymnaeoidea</taxon>
        <taxon>Planorbidae</taxon>
        <taxon>Biomphalaria</taxon>
    </lineage>
</organism>
<comment type="caution">
    <text evidence="3">The sequence shown here is derived from an EMBL/GenBank/DDBJ whole genome shotgun (WGS) entry which is preliminary data.</text>
</comment>
<feature type="domain" description="H15" evidence="2">
    <location>
        <begin position="18"/>
        <end position="89"/>
    </location>
</feature>
<evidence type="ECO:0000259" key="2">
    <source>
        <dbReference type="PROSITE" id="PS51504"/>
    </source>
</evidence>
<dbReference type="Proteomes" id="UP001233172">
    <property type="component" value="Unassembled WGS sequence"/>
</dbReference>
<dbReference type="GO" id="GO:0006334">
    <property type="term" value="P:nucleosome assembly"/>
    <property type="evidence" value="ECO:0007669"/>
    <property type="project" value="InterPro"/>
</dbReference>
<dbReference type="InterPro" id="IPR036388">
    <property type="entry name" value="WH-like_DNA-bd_sf"/>
</dbReference>
<proteinExistence type="predicted"/>